<sequence>MRHAKMLATFGRLYDITKTSPVCGTPGRDRQASWLSHQNVRIFPQTSLRIRTTAESTAETWLPAGFILMMSSQVMSPPPGIEHCARGPPPPGHLGGPHLAHIEFGMFDWYDQVMLHVAPVVRRRLEAFTPNFAFKLFDMFVREEGTPGYMWNVEVDGRGEYKEYPGEV</sequence>
<organism evidence="1 2">
    <name type="scientific">Trametes sanguinea</name>
    <dbReference type="NCBI Taxonomy" id="158606"/>
    <lineage>
        <taxon>Eukaryota</taxon>
        <taxon>Fungi</taxon>
        <taxon>Dikarya</taxon>
        <taxon>Basidiomycota</taxon>
        <taxon>Agaricomycotina</taxon>
        <taxon>Agaricomycetes</taxon>
        <taxon>Polyporales</taxon>
        <taxon>Polyporaceae</taxon>
        <taxon>Trametes</taxon>
    </lineage>
</organism>
<gene>
    <name evidence="1" type="ORF">NUW54_g2629</name>
</gene>
<comment type="caution">
    <text evidence="1">The sequence shown here is derived from an EMBL/GenBank/DDBJ whole genome shotgun (WGS) entry which is preliminary data.</text>
</comment>
<dbReference type="Proteomes" id="UP001144978">
    <property type="component" value="Unassembled WGS sequence"/>
</dbReference>
<keyword evidence="2" id="KW-1185">Reference proteome</keyword>
<proteinExistence type="predicted"/>
<accession>A0ACC1Q4P8</accession>
<evidence type="ECO:0000313" key="2">
    <source>
        <dbReference type="Proteomes" id="UP001144978"/>
    </source>
</evidence>
<reference evidence="1" key="1">
    <citation type="submission" date="2022-08" db="EMBL/GenBank/DDBJ databases">
        <title>Genome Sequence of Pycnoporus sanguineus.</title>
        <authorList>
            <person name="Buettner E."/>
        </authorList>
    </citation>
    <scope>NUCLEOTIDE SEQUENCE</scope>
    <source>
        <strain evidence="1">CG-C14</strain>
    </source>
</reference>
<dbReference type="EMBL" id="JANSHE010000508">
    <property type="protein sequence ID" value="KAJ3009937.1"/>
    <property type="molecule type" value="Genomic_DNA"/>
</dbReference>
<protein>
    <submittedName>
        <fullName evidence="1">Uncharacterized protein</fullName>
    </submittedName>
</protein>
<name>A0ACC1Q4P8_9APHY</name>
<evidence type="ECO:0000313" key="1">
    <source>
        <dbReference type="EMBL" id="KAJ3009937.1"/>
    </source>
</evidence>